<evidence type="ECO:0000256" key="1">
    <source>
        <dbReference type="ARBA" id="ARBA00004123"/>
    </source>
</evidence>
<dbReference type="InterPro" id="IPR014892">
    <property type="entry name" value="RPA_C"/>
</dbReference>
<keyword evidence="9" id="KW-1185">Reference proteome</keyword>
<dbReference type="GO" id="GO:0006260">
    <property type="term" value="P:DNA replication"/>
    <property type="evidence" value="ECO:0007669"/>
    <property type="project" value="UniProtKB-KW"/>
</dbReference>
<dbReference type="GO" id="GO:0006289">
    <property type="term" value="P:nucleotide-excision repair"/>
    <property type="evidence" value="ECO:0007669"/>
    <property type="project" value="TreeGrafter"/>
</dbReference>
<keyword evidence="3" id="KW-0235">DNA replication</keyword>
<evidence type="ECO:0000313" key="9">
    <source>
        <dbReference type="Proteomes" id="UP000750711"/>
    </source>
</evidence>
<evidence type="ECO:0000256" key="6">
    <source>
        <dbReference type="SAM" id="MobiDB-lite"/>
    </source>
</evidence>
<dbReference type="PANTHER" id="PTHR13989">
    <property type="entry name" value="REPLICATION PROTEIN A-RELATED"/>
    <property type="match status" value="1"/>
</dbReference>
<accession>A0A9P8RS62</accession>
<dbReference type="InterPro" id="IPR036390">
    <property type="entry name" value="WH_DNA-bd_sf"/>
</dbReference>
<comment type="subcellular location">
    <subcellularLocation>
        <location evidence="1">Nucleus</location>
    </subcellularLocation>
</comment>
<proteinExistence type="inferred from homology"/>
<dbReference type="InterPro" id="IPR014646">
    <property type="entry name" value="Rfa2/RPA32"/>
</dbReference>
<evidence type="ECO:0000256" key="3">
    <source>
        <dbReference type="ARBA" id="ARBA00022705"/>
    </source>
</evidence>
<evidence type="ECO:0000256" key="2">
    <source>
        <dbReference type="ARBA" id="ARBA00007815"/>
    </source>
</evidence>
<feature type="compositionally biased region" description="Low complexity" evidence="6">
    <location>
        <begin position="28"/>
        <end position="43"/>
    </location>
</feature>
<dbReference type="InterPro" id="IPR012340">
    <property type="entry name" value="NA-bd_OB-fold"/>
</dbReference>
<keyword evidence="4" id="KW-0238">DNA-binding</keyword>
<feature type="region of interest" description="Disordered" evidence="6">
    <location>
        <begin position="27"/>
        <end position="46"/>
    </location>
</feature>
<dbReference type="GO" id="GO:0005662">
    <property type="term" value="C:DNA replication factor A complex"/>
    <property type="evidence" value="ECO:0007669"/>
    <property type="project" value="TreeGrafter"/>
</dbReference>
<gene>
    <name evidence="8" type="ORF">GP486_002382</name>
</gene>
<dbReference type="EMBL" id="JAGHQM010000261">
    <property type="protein sequence ID" value="KAH0563049.1"/>
    <property type="molecule type" value="Genomic_DNA"/>
</dbReference>
<dbReference type="GO" id="GO:0000781">
    <property type="term" value="C:chromosome, telomeric region"/>
    <property type="evidence" value="ECO:0007669"/>
    <property type="project" value="TreeGrafter"/>
</dbReference>
<dbReference type="GO" id="GO:0003697">
    <property type="term" value="F:single-stranded DNA binding"/>
    <property type="evidence" value="ECO:0007669"/>
    <property type="project" value="TreeGrafter"/>
</dbReference>
<dbReference type="SUPFAM" id="SSF46785">
    <property type="entry name" value="Winged helix' DNA-binding domain"/>
    <property type="match status" value="1"/>
</dbReference>
<comment type="similarity">
    <text evidence="2">Belongs to the replication factor A protein 2 family.</text>
</comment>
<dbReference type="SUPFAM" id="SSF50249">
    <property type="entry name" value="Nucleic acid-binding proteins"/>
    <property type="match status" value="1"/>
</dbReference>
<dbReference type="Proteomes" id="UP000750711">
    <property type="component" value="Unassembled WGS sequence"/>
</dbReference>
<reference evidence="8" key="1">
    <citation type="submission" date="2021-03" db="EMBL/GenBank/DDBJ databases">
        <title>Comparative genomics and phylogenomic investigation of the class Geoglossomycetes provide insights into ecological specialization and systematics.</title>
        <authorList>
            <person name="Melie T."/>
            <person name="Pirro S."/>
            <person name="Miller A.N."/>
            <person name="Quandt A."/>
        </authorList>
    </citation>
    <scope>NUCLEOTIDE SEQUENCE</scope>
    <source>
        <strain evidence="8">CAQ_001_2017</strain>
    </source>
</reference>
<feature type="domain" description="Replication protein A C-terminal" evidence="7">
    <location>
        <begin position="179"/>
        <end position="282"/>
    </location>
</feature>
<evidence type="ECO:0000313" key="8">
    <source>
        <dbReference type="EMBL" id="KAH0563049.1"/>
    </source>
</evidence>
<dbReference type="GO" id="GO:0035861">
    <property type="term" value="C:site of double-strand break"/>
    <property type="evidence" value="ECO:0007669"/>
    <property type="project" value="TreeGrafter"/>
</dbReference>
<dbReference type="Pfam" id="PF08784">
    <property type="entry name" value="RPA_C"/>
    <property type="match status" value="1"/>
</dbReference>
<sequence>MNYDYNNQYQTTSYGAQGGMSGGGFVNQYSSQGGSQSSPGSASKTYGKETLRPVTIKQLLEAKQPHPDAEFKVDDVEITQVSFIGQIRNISSQSTNITYKMDDGTGTIEVKQYIDSDAASFMDTDSGPSKPKLVEGVYARAWGRLKAFNNKRHVGAHVIRPIQDHNEIQYHLLEATAVHLYFTRGPPEQFLGTATDDAFKQESSSYGDNAGADAMASNGRSLPQMSPAARKVYEALRSGPQNGEGMHVHQLVNQLGMPYPEVLKAGDELLGNGSIFTTIDDETWAILEF</sequence>
<evidence type="ECO:0000256" key="5">
    <source>
        <dbReference type="ARBA" id="ARBA00023242"/>
    </source>
</evidence>
<dbReference type="Gene3D" id="2.40.50.140">
    <property type="entry name" value="Nucleic acid-binding proteins"/>
    <property type="match status" value="1"/>
</dbReference>
<organism evidence="8 9">
    <name type="scientific">Trichoglossum hirsutum</name>
    <dbReference type="NCBI Taxonomy" id="265104"/>
    <lineage>
        <taxon>Eukaryota</taxon>
        <taxon>Fungi</taxon>
        <taxon>Dikarya</taxon>
        <taxon>Ascomycota</taxon>
        <taxon>Pezizomycotina</taxon>
        <taxon>Geoglossomycetes</taxon>
        <taxon>Geoglossales</taxon>
        <taxon>Geoglossaceae</taxon>
        <taxon>Trichoglossum</taxon>
    </lineage>
</organism>
<dbReference type="InterPro" id="IPR036388">
    <property type="entry name" value="WH-like_DNA-bd_sf"/>
</dbReference>
<comment type="caution">
    <text evidence="8">The sequence shown here is derived from an EMBL/GenBank/DDBJ whole genome shotgun (WGS) entry which is preliminary data.</text>
</comment>
<dbReference type="CDD" id="cd04478">
    <property type="entry name" value="RPA2_DBD_D"/>
    <property type="match status" value="1"/>
</dbReference>
<dbReference type="PANTHER" id="PTHR13989:SF16">
    <property type="entry name" value="REPLICATION PROTEIN A2"/>
    <property type="match status" value="1"/>
</dbReference>
<dbReference type="GO" id="GO:0000724">
    <property type="term" value="P:double-strand break repair via homologous recombination"/>
    <property type="evidence" value="ECO:0007669"/>
    <property type="project" value="TreeGrafter"/>
</dbReference>
<name>A0A9P8RS62_9PEZI</name>
<protein>
    <recommendedName>
        <fullName evidence="7">Replication protein A C-terminal domain-containing protein</fullName>
    </recommendedName>
</protein>
<dbReference type="Gene3D" id="1.10.10.10">
    <property type="entry name" value="Winged helix-like DNA-binding domain superfamily/Winged helix DNA-binding domain"/>
    <property type="match status" value="1"/>
</dbReference>
<dbReference type="AlphaFoldDB" id="A0A9P8RS62"/>
<dbReference type="PIRSF" id="PIRSF036949">
    <property type="entry name" value="RPA32"/>
    <property type="match status" value="1"/>
</dbReference>
<dbReference type="InterPro" id="IPR040260">
    <property type="entry name" value="RFA2-like"/>
</dbReference>
<keyword evidence="5" id="KW-0539">Nucleus</keyword>
<evidence type="ECO:0000259" key="7">
    <source>
        <dbReference type="Pfam" id="PF08784"/>
    </source>
</evidence>
<evidence type="ECO:0000256" key="4">
    <source>
        <dbReference type="ARBA" id="ARBA00023125"/>
    </source>
</evidence>